<evidence type="ECO:0000259" key="1">
    <source>
        <dbReference type="SMART" id="SM00256"/>
    </source>
</evidence>
<dbReference type="SMART" id="SM00256">
    <property type="entry name" value="FBOX"/>
    <property type="match status" value="1"/>
</dbReference>
<dbReference type="InterPro" id="IPR036047">
    <property type="entry name" value="F-box-like_dom_sf"/>
</dbReference>
<reference evidence="2 3" key="1">
    <citation type="journal article" date="2019" name="Sci. Rep.">
        <title>Orb-weaving spider Araneus ventricosus genome elucidates the spidroin gene catalogue.</title>
        <authorList>
            <person name="Kono N."/>
            <person name="Nakamura H."/>
            <person name="Ohtoshi R."/>
            <person name="Moran D.A.P."/>
            <person name="Shinohara A."/>
            <person name="Yoshida Y."/>
            <person name="Fujiwara M."/>
            <person name="Mori M."/>
            <person name="Tomita M."/>
            <person name="Arakawa K."/>
        </authorList>
    </citation>
    <scope>NUCLEOTIDE SEQUENCE [LARGE SCALE GENOMIC DNA]</scope>
</reference>
<name>A0A4Y2GW00_ARAVE</name>
<evidence type="ECO:0000313" key="2">
    <source>
        <dbReference type="EMBL" id="GBM57049.1"/>
    </source>
</evidence>
<feature type="domain" description="F-box" evidence="1">
    <location>
        <begin position="11"/>
        <end position="53"/>
    </location>
</feature>
<dbReference type="Proteomes" id="UP000499080">
    <property type="component" value="Unassembled WGS sequence"/>
</dbReference>
<organism evidence="2 3">
    <name type="scientific">Araneus ventricosus</name>
    <name type="common">Orbweaver spider</name>
    <name type="synonym">Epeira ventricosa</name>
    <dbReference type="NCBI Taxonomy" id="182803"/>
    <lineage>
        <taxon>Eukaryota</taxon>
        <taxon>Metazoa</taxon>
        <taxon>Ecdysozoa</taxon>
        <taxon>Arthropoda</taxon>
        <taxon>Chelicerata</taxon>
        <taxon>Arachnida</taxon>
        <taxon>Araneae</taxon>
        <taxon>Araneomorphae</taxon>
        <taxon>Entelegynae</taxon>
        <taxon>Araneoidea</taxon>
        <taxon>Araneidae</taxon>
        <taxon>Araneus</taxon>
    </lineage>
</organism>
<gene>
    <name evidence="2" type="ORF">AVEN_157015_1</name>
</gene>
<evidence type="ECO:0000313" key="3">
    <source>
        <dbReference type="Proteomes" id="UP000499080"/>
    </source>
</evidence>
<dbReference type="EMBL" id="BGPR01001575">
    <property type="protein sequence ID" value="GBM57049.1"/>
    <property type="molecule type" value="Genomic_DNA"/>
</dbReference>
<comment type="caution">
    <text evidence="2">The sequence shown here is derived from an EMBL/GenBank/DDBJ whole genome shotgun (WGS) entry which is preliminary data.</text>
</comment>
<accession>A0A4Y2GW00</accession>
<dbReference type="OrthoDB" id="28868at2759"/>
<protein>
    <recommendedName>
        <fullName evidence="1">F-box domain-containing protein</fullName>
    </recommendedName>
</protein>
<dbReference type="Gene3D" id="1.20.1280.50">
    <property type="match status" value="1"/>
</dbReference>
<dbReference type="AlphaFoldDB" id="A0A4Y2GW00"/>
<dbReference type="InterPro" id="IPR001810">
    <property type="entry name" value="F-box_dom"/>
</dbReference>
<keyword evidence="3" id="KW-1185">Reference proteome</keyword>
<dbReference type="SUPFAM" id="SSF81383">
    <property type="entry name" value="F-box domain"/>
    <property type="match status" value="1"/>
</dbReference>
<dbReference type="Pfam" id="PF12937">
    <property type="entry name" value="F-box-like"/>
    <property type="match status" value="1"/>
</dbReference>
<sequence>MNENSVGFENLPSEIIEKILCCDILSFIDLCRLSCVSQTLNIVARSNKLWRRKFAITYPSSVSLYDPITTDWKYELQRRHECKALILKKLQEMSIEFYHTENVSNDQFLTFRDVCADHPFGVHIIIVELWQIVTDADCYHNLTLKYYAKRALRFIRHLLGKSLA</sequence>
<proteinExistence type="predicted"/>